<organism evidence="2 3">
    <name type="scientific">Roseateles depolymerans</name>
    <dbReference type="NCBI Taxonomy" id="76731"/>
    <lineage>
        <taxon>Bacteria</taxon>
        <taxon>Pseudomonadati</taxon>
        <taxon>Pseudomonadota</taxon>
        <taxon>Betaproteobacteria</taxon>
        <taxon>Burkholderiales</taxon>
        <taxon>Sphaerotilaceae</taxon>
        <taxon>Roseateles</taxon>
    </lineage>
</organism>
<accession>A0A2W5DR85</accession>
<dbReference type="Proteomes" id="UP000249633">
    <property type="component" value="Unassembled WGS sequence"/>
</dbReference>
<dbReference type="EMBL" id="QFOD01000004">
    <property type="protein sequence ID" value="PZP34351.1"/>
    <property type="molecule type" value="Genomic_DNA"/>
</dbReference>
<dbReference type="SUPFAM" id="SSF53448">
    <property type="entry name" value="Nucleotide-diphospho-sugar transferases"/>
    <property type="match status" value="1"/>
</dbReference>
<feature type="domain" description="Glycosyltransferase 2-like" evidence="1">
    <location>
        <begin position="3"/>
        <end position="176"/>
    </location>
</feature>
<dbReference type="Pfam" id="PF00535">
    <property type="entry name" value="Glycos_transf_2"/>
    <property type="match status" value="1"/>
</dbReference>
<dbReference type="InterPro" id="IPR029044">
    <property type="entry name" value="Nucleotide-diphossugar_trans"/>
</dbReference>
<name>A0A2W5DR85_9BURK</name>
<proteinExistence type="predicted"/>
<reference evidence="2 3" key="1">
    <citation type="submission" date="2017-08" db="EMBL/GenBank/DDBJ databases">
        <title>Infants hospitalized years apart are colonized by the same room-sourced microbial strains.</title>
        <authorList>
            <person name="Brooks B."/>
            <person name="Olm M.R."/>
            <person name="Firek B.A."/>
            <person name="Baker R."/>
            <person name="Thomas B.C."/>
            <person name="Morowitz M.J."/>
            <person name="Banfield J.F."/>
        </authorList>
    </citation>
    <scope>NUCLEOTIDE SEQUENCE [LARGE SCALE GENOMIC DNA]</scope>
    <source>
        <strain evidence="2">S2_012_000_R2_81</strain>
    </source>
</reference>
<sequence>MLSICIPAYTYVDYTAEAVRSILQQDVDVELVVVEDFDFLAPEHPEYSRIAEVRALLASDARVRWISANTRRPIQQNWNYTVAQASRPHVKVMGADDRMRPAGLQALLGFLKAEPRTQFLGHLGVIINDQGDVVRRMAPYVASREVVHLRPEEAVQLKLRQVARFREPACNVFAKRVWEQVNGYSEQFRFCFDVHFNTRVMASVPSVLISEEWCELRRHQGSDGAKLPADLALGELEQLVELSLNLIQGGGSKQDRQYGQAQVAYRLVELALARANGSPLRALAFMWAHRAHMPLMPGVMSKVARTLYRRLSKGDVQNTLANAEELRRLR</sequence>
<dbReference type="AlphaFoldDB" id="A0A2W5DR85"/>
<dbReference type="InterPro" id="IPR001173">
    <property type="entry name" value="Glyco_trans_2-like"/>
</dbReference>
<dbReference type="Gene3D" id="3.90.550.10">
    <property type="entry name" value="Spore Coat Polysaccharide Biosynthesis Protein SpsA, Chain A"/>
    <property type="match status" value="1"/>
</dbReference>
<evidence type="ECO:0000259" key="1">
    <source>
        <dbReference type="Pfam" id="PF00535"/>
    </source>
</evidence>
<gene>
    <name evidence="2" type="ORF">DI603_05160</name>
</gene>
<protein>
    <recommendedName>
        <fullName evidence="1">Glycosyltransferase 2-like domain-containing protein</fullName>
    </recommendedName>
</protein>
<comment type="caution">
    <text evidence="2">The sequence shown here is derived from an EMBL/GenBank/DDBJ whole genome shotgun (WGS) entry which is preliminary data.</text>
</comment>
<evidence type="ECO:0000313" key="2">
    <source>
        <dbReference type="EMBL" id="PZP34351.1"/>
    </source>
</evidence>
<evidence type="ECO:0000313" key="3">
    <source>
        <dbReference type="Proteomes" id="UP000249633"/>
    </source>
</evidence>